<feature type="transmembrane region" description="Helical" evidence="5">
    <location>
        <begin position="127"/>
        <end position="148"/>
    </location>
</feature>
<dbReference type="Proteomes" id="UP000022611">
    <property type="component" value="Unassembled WGS sequence"/>
</dbReference>
<reference evidence="7 8" key="1">
    <citation type="journal article" date="2011" name="J. Bacteriol.">
        <title>Draft genome sequence of the polycyclic aromatic hydrocarbon-degrading, genetically engineered bioluminescent bioreporter Pseudomonas fluorescens HK44.</title>
        <authorList>
            <person name="Chauhan A."/>
            <person name="Layton A.C."/>
            <person name="Williams D.E."/>
            <person name="Smartt A.E."/>
            <person name="Ripp S."/>
            <person name="Karpinets T.V."/>
            <person name="Brown S.D."/>
            <person name="Sayler G.S."/>
        </authorList>
    </citation>
    <scope>NUCLEOTIDE SEQUENCE [LARGE SCALE GENOMIC DNA]</scope>
    <source>
        <strain evidence="7 8">HK44</strain>
    </source>
</reference>
<feature type="transmembrane region" description="Helical" evidence="5">
    <location>
        <begin position="12"/>
        <end position="36"/>
    </location>
</feature>
<name>A0A010S2Y4_PSEFL</name>
<keyword evidence="4 5" id="KW-0472">Membrane</keyword>
<feature type="domain" description="O-antigen ligase-related" evidence="6">
    <location>
        <begin position="199"/>
        <end position="323"/>
    </location>
</feature>
<evidence type="ECO:0000259" key="6">
    <source>
        <dbReference type="Pfam" id="PF04932"/>
    </source>
</evidence>
<dbReference type="HOGENOM" id="CLU_441351_0_0_6"/>
<evidence type="ECO:0000256" key="4">
    <source>
        <dbReference type="ARBA" id="ARBA00023136"/>
    </source>
</evidence>
<feature type="transmembrane region" description="Helical" evidence="5">
    <location>
        <begin position="341"/>
        <end position="358"/>
    </location>
</feature>
<dbReference type="eggNOG" id="COG3307">
    <property type="taxonomic scope" value="Bacteria"/>
</dbReference>
<dbReference type="PATRIC" id="fig|1042209.11.peg.1796"/>
<keyword evidence="3 5" id="KW-1133">Transmembrane helix</keyword>
<dbReference type="PANTHER" id="PTHR37422">
    <property type="entry name" value="TEICHURONIC ACID BIOSYNTHESIS PROTEIN TUAE"/>
    <property type="match status" value="1"/>
</dbReference>
<accession>A0A010S2Y4</accession>
<feature type="transmembrane region" description="Helical" evidence="5">
    <location>
        <begin position="370"/>
        <end position="387"/>
    </location>
</feature>
<feature type="transmembrane region" description="Helical" evidence="5">
    <location>
        <begin position="236"/>
        <end position="253"/>
    </location>
</feature>
<feature type="transmembrane region" description="Helical" evidence="5">
    <location>
        <begin position="103"/>
        <end position="120"/>
    </location>
</feature>
<dbReference type="PANTHER" id="PTHR37422:SF13">
    <property type="entry name" value="LIPOPOLYSACCHARIDE BIOSYNTHESIS PROTEIN PA4999-RELATED"/>
    <property type="match status" value="1"/>
</dbReference>
<organism evidence="7 8">
    <name type="scientific">Pseudomonas fluorescens HK44</name>
    <dbReference type="NCBI Taxonomy" id="1042209"/>
    <lineage>
        <taxon>Bacteria</taxon>
        <taxon>Pseudomonadati</taxon>
        <taxon>Pseudomonadota</taxon>
        <taxon>Gammaproteobacteria</taxon>
        <taxon>Pseudomonadales</taxon>
        <taxon>Pseudomonadaceae</taxon>
        <taxon>Pseudomonas</taxon>
    </lineage>
</organism>
<dbReference type="Pfam" id="PF04932">
    <property type="entry name" value="Wzy_C"/>
    <property type="match status" value="1"/>
</dbReference>
<dbReference type="Gene3D" id="1.10.510.10">
    <property type="entry name" value="Transferase(Phosphotransferase) domain 1"/>
    <property type="match status" value="1"/>
</dbReference>
<feature type="transmembrane region" description="Helical" evidence="5">
    <location>
        <begin position="168"/>
        <end position="185"/>
    </location>
</feature>
<evidence type="ECO:0000256" key="2">
    <source>
        <dbReference type="ARBA" id="ARBA00022692"/>
    </source>
</evidence>
<dbReference type="AlphaFoldDB" id="A0A010S2Y4"/>
<evidence type="ECO:0000256" key="5">
    <source>
        <dbReference type="SAM" id="Phobius"/>
    </source>
</evidence>
<dbReference type="OrthoDB" id="8534453at2"/>
<dbReference type="GO" id="GO:0016020">
    <property type="term" value="C:membrane"/>
    <property type="evidence" value="ECO:0007669"/>
    <property type="project" value="UniProtKB-SubCell"/>
</dbReference>
<dbReference type="Pfam" id="PF06293">
    <property type="entry name" value="Kdo"/>
    <property type="match status" value="1"/>
</dbReference>
<dbReference type="InterPro" id="IPR051533">
    <property type="entry name" value="WaaL-like"/>
</dbReference>
<evidence type="ECO:0000256" key="1">
    <source>
        <dbReference type="ARBA" id="ARBA00004141"/>
    </source>
</evidence>
<evidence type="ECO:0000313" key="8">
    <source>
        <dbReference type="Proteomes" id="UP000022611"/>
    </source>
</evidence>
<comment type="caution">
    <text evidence="7">The sequence shown here is derived from an EMBL/GenBank/DDBJ whole genome shotgun (WGS) entry which is preliminary data.</text>
</comment>
<dbReference type="InterPro" id="IPR007016">
    <property type="entry name" value="O-antigen_ligase-rel_domated"/>
</dbReference>
<sequence>MPFSRINTRASRVFDFICLWMLPLGFFLLLCGLFFLPTRGSYQKLFYGLVSTPALIALCIRPCELKNLLREPLVQVFLLYSGWALLSLNWSPTPDSLFSLTKPPLYIFMLFAGASLLLRYRAESFKLVLLAAALVALAASVFNLYIFLSHYAPGDRMIGGGAFDNPLLSSHLFGFFCTYWFFLGMTVRNPKLLLGIFPAFLIMFAAALATGSRTPLVAIVMAGLWLAFICWNRRSLLLLAIMGVLGASLLAALPDMLLARGDSYRFEIWRQALHLIADAPWTGHGYDATLSIDPGVGYPFREPHSFALGVLFYVGIIGFLPWLTMQLLGLFNCWRQRSQPLFILASTLMVFGIGASMAEGGDILYTPREHWFLLWIPLALMAALSIAQRTNRLSKLSVRSLSADDAQRMTVNASVVEEDGLGPKVLKLEDGSFLKLFRARRWHTYGSFYPYSERFAENSQRLARTGLNTPPILDLYRLPNGSSAVRYQPLTGRTLRQVLQAMPSVSMRQALVQRFGRFLAELHERGVYFRSLHLGNVLLLEDGEFGLIDLADLRLLPSSLNLELRRRNLRHMQRYTEDRRWLFDAHFTDLLQGYALLAPDNAVKCMHKQVHSLGLAS</sequence>
<proteinExistence type="predicted"/>
<evidence type="ECO:0000256" key="3">
    <source>
        <dbReference type="ARBA" id="ARBA00022989"/>
    </source>
</evidence>
<dbReference type="eggNOG" id="COG0515">
    <property type="taxonomic scope" value="Bacteria"/>
</dbReference>
<gene>
    <name evidence="7" type="ORF">HK44_026165</name>
</gene>
<comment type="subcellular location">
    <subcellularLocation>
        <location evidence="1">Membrane</location>
        <topology evidence="1">Multi-pass membrane protein</topology>
    </subcellularLocation>
</comment>
<feature type="transmembrane region" description="Helical" evidence="5">
    <location>
        <begin position="306"/>
        <end position="329"/>
    </location>
</feature>
<dbReference type="RefSeq" id="WP_019691467.1">
    <property type="nucleotide sequence ID" value="NZ_AFOY02000008.1"/>
</dbReference>
<keyword evidence="2 5" id="KW-0812">Transmembrane</keyword>
<feature type="transmembrane region" description="Helical" evidence="5">
    <location>
        <begin position="215"/>
        <end position="231"/>
    </location>
</feature>
<feature type="transmembrane region" description="Helical" evidence="5">
    <location>
        <begin position="192"/>
        <end position="209"/>
    </location>
</feature>
<dbReference type="EMBL" id="AFOY02000008">
    <property type="protein sequence ID" value="EXF95129.1"/>
    <property type="molecule type" value="Genomic_DNA"/>
</dbReference>
<dbReference type="InterPro" id="IPR011009">
    <property type="entry name" value="Kinase-like_dom_sf"/>
</dbReference>
<evidence type="ECO:0000313" key="7">
    <source>
        <dbReference type="EMBL" id="EXF95129.1"/>
    </source>
</evidence>
<protein>
    <submittedName>
        <fullName evidence="7">Polymerase</fullName>
    </submittedName>
</protein>
<dbReference type="SUPFAM" id="SSF56112">
    <property type="entry name" value="Protein kinase-like (PK-like)"/>
    <property type="match status" value="1"/>
</dbReference>